<dbReference type="EMBL" id="MJBS01000264">
    <property type="protein sequence ID" value="OHE90415.1"/>
    <property type="molecule type" value="Genomic_DNA"/>
</dbReference>
<dbReference type="Proteomes" id="UP000176998">
    <property type="component" value="Unassembled WGS sequence"/>
</dbReference>
<comment type="caution">
    <text evidence="2">The sequence shown here is derived from an EMBL/GenBank/DDBJ whole genome shotgun (WGS) entry which is preliminary data.</text>
</comment>
<dbReference type="OrthoDB" id="4845905at2759"/>
<sequence length="85" mass="9623">RNTRSPSVFDLNETDESDNGDSSPQSRSAANQDMWMSRLSEPPDPEYNDPQPAHVPYSVEWKLTANNRMVTKDSEQTIVVPPDVF</sequence>
<keyword evidence="3" id="KW-1185">Reference proteome</keyword>
<evidence type="ECO:0000313" key="2">
    <source>
        <dbReference type="EMBL" id="OHE90415.1"/>
    </source>
</evidence>
<protein>
    <submittedName>
        <fullName evidence="2">Uncharacterized protein</fullName>
    </submittedName>
</protein>
<organism evidence="2 3">
    <name type="scientific">Colletotrichum orchidophilum</name>
    <dbReference type="NCBI Taxonomy" id="1209926"/>
    <lineage>
        <taxon>Eukaryota</taxon>
        <taxon>Fungi</taxon>
        <taxon>Dikarya</taxon>
        <taxon>Ascomycota</taxon>
        <taxon>Pezizomycotina</taxon>
        <taxon>Sordariomycetes</taxon>
        <taxon>Hypocreomycetidae</taxon>
        <taxon>Glomerellales</taxon>
        <taxon>Glomerellaceae</taxon>
        <taxon>Colletotrichum</taxon>
    </lineage>
</organism>
<proteinExistence type="predicted"/>
<gene>
    <name evidence="2" type="ORF">CORC01_14292</name>
</gene>
<dbReference type="STRING" id="1209926.A0A1G4AMV8"/>
<dbReference type="AlphaFoldDB" id="A0A1G4AMV8"/>
<feature type="region of interest" description="Disordered" evidence="1">
    <location>
        <begin position="1"/>
        <end position="53"/>
    </location>
</feature>
<dbReference type="RefSeq" id="XP_022467592.1">
    <property type="nucleotide sequence ID" value="XM_022625903.1"/>
</dbReference>
<feature type="non-terminal residue" evidence="2">
    <location>
        <position position="1"/>
    </location>
</feature>
<reference evidence="2 3" key="1">
    <citation type="submission" date="2016-09" db="EMBL/GenBank/DDBJ databases">
        <authorList>
            <person name="Capua I."/>
            <person name="De Benedictis P."/>
            <person name="Joannis T."/>
            <person name="Lombin L.H."/>
            <person name="Cattoli G."/>
        </authorList>
    </citation>
    <scope>NUCLEOTIDE SEQUENCE [LARGE SCALE GENOMIC DNA]</scope>
    <source>
        <strain evidence="2 3">IMI 309357</strain>
    </source>
</reference>
<feature type="compositionally biased region" description="Polar residues" evidence="1">
    <location>
        <begin position="20"/>
        <end position="31"/>
    </location>
</feature>
<evidence type="ECO:0000313" key="3">
    <source>
        <dbReference type="Proteomes" id="UP000176998"/>
    </source>
</evidence>
<accession>A0A1G4AMV8</accession>
<evidence type="ECO:0000256" key="1">
    <source>
        <dbReference type="SAM" id="MobiDB-lite"/>
    </source>
</evidence>
<dbReference type="GeneID" id="34567413"/>
<name>A0A1G4AMV8_9PEZI</name>